<proteinExistence type="predicted"/>
<name>A0ACD3ABQ6_9AGAR</name>
<dbReference type="Proteomes" id="UP000308600">
    <property type="component" value="Unassembled WGS sequence"/>
</dbReference>
<accession>A0ACD3ABQ6</accession>
<organism evidence="1 2">
    <name type="scientific">Pluteus cervinus</name>
    <dbReference type="NCBI Taxonomy" id="181527"/>
    <lineage>
        <taxon>Eukaryota</taxon>
        <taxon>Fungi</taxon>
        <taxon>Dikarya</taxon>
        <taxon>Basidiomycota</taxon>
        <taxon>Agaricomycotina</taxon>
        <taxon>Agaricomycetes</taxon>
        <taxon>Agaricomycetidae</taxon>
        <taxon>Agaricales</taxon>
        <taxon>Pluteineae</taxon>
        <taxon>Pluteaceae</taxon>
        <taxon>Pluteus</taxon>
    </lineage>
</organism>
<evidence type="ECO:0000313" key="2">
    <source>
        <dbReference type="Proteomes" id="UP000308600"/>
    </source>
</evidence>
<reference evidence="1 2" key="1">
    <citation type="journal article" date="2019" name="Nat. Ecol. Evol.">
        <title>Megaphylogeny resolves global patterns of mushroom evolution.</title>
        <authorList>
            <person name="Varga T."/>
            <person name="Krizsan K."/>
            <person name="Foldi C."/>
            <person name="Dima B."/>
            <person name="Sanchez-Garcia M."/>
            <person name="Sanchez-Ramirez S."/>
            <person name="Szollosi G.J."/>
            <person name="Szarkandi J.G."/>
            <person name="Papp V."/>
            <person name="Albert L."/>
            <person name="Andreopoulos W."/>
            <person name="Angelini C."/>
            <person name="Antonin V."/>
            <person name="Barry K.W."/>
            <person name="Bougher N.L."/>
            <person name="Buchanan P."/>
            <person name="Buyck B."/>
            <person name="Bense V."/>
            <person name="Catcheside P."/>
            <person name="Chovatia M."/>
            <person name="Cooper J."/>
            <person name="Damon W."/>
            <person name="Desjardin D."/>
            <person name="Finy P."/>
            <person name="Geml J."/>
            <person name="Haridas S."/>
            <person name="Hughes K."/>
            <person name="Justo A."/>
            <person name="Karasinski D."/>
            <person name="Kautmanova I."/>
            <person name="Kiss B."/>
            <person name="Kocsube S."/>
            <person name="Kotiranta H."/>
            <person name="LaButti K.M."/>
            <person name="Lechner B.E."/>
            <person name="Liimatainen K."/>
            <person name="Lipzen A."/>
            <person name="Lukacs Z."/>
            <person name="Mihaltcheva S."/>
            <person name="Morgado L.N."/>
            <person name="Niskanen T."/>
            <person name="Noordeloos M.E."/>
            <person name="Ohm R.A."/>
            <person name="Ortiz-Santana B."/>
            <person name="Ovrebo C."/>
            <person name="Racz N."/>
            <person name="Riley R."/>
            <person name="Savchenko A."/>
            <person name="Shiryaev A."/>
            <person name="Soop K."/>
            <person name="Spirin V."/>
            <person name="Szebenyi C."/>
            <person name="Tomsovsky M."/>
            <person name="Tulloss R.E."/>
            <person name="Uehling J."/>
            <person name="Grigoriev I.V."/>
            <person name="Vagvolgyi C."/>
            <person name="Papp T."/>
            <person name="Martin F.M."/>
            <person name="Miettinen O."/>
            <person name="Hibbett D.S."/>
            <person name="Nagy L.G."/>
        </authorList>
    </citation>
    <scope>NUCLEOTIDE SEQUENCE [LARGE SCALE GENOMIC DNA]</scope>
    <source>
        <strain evidence="1 2">NL-1719</strain>
    </source>
</reference>
<keyword evidence="2" id="KW-1185">Reference proteome</keyword>
<sequence length="395" mass="43833">MAVLKRLLCLVALTMVVNASQAMRRPANYKSPSRIHEVEVEKRTAKGKASIGYFANWAIYSDFTPADVEPEHLTHILYSFGDTDQFNGTIYLSDPWADEQILFPGDPEDEPGNNMYGNLKQLYLLKLKQRNLKLLLSLGGWTYSQSGHFDFVVDPAARANFIASAVQIVEDYGFDGIDLDYEALTNEEQGQGFALLIQDLRTAFDKLARKKKDKTPYLVTAATGAGSNEFLNLTALNQGLDYFNLMAYDFSGEWSEVTDNLANLYGGERSGVSGDGAIQQYLEKGVPAHKITLGMPIYGRSFLNTDGIGSPYDGIGSGENNYNSLPPTNAQIYENFTDVTSYSYDNVTRELISYDTPGIVKKKASYINKQGLGGAMFWEAIRKEQIHLSPTAQKC</sequence>
<dbReference type="EMBL" id="ML208545">
    <property type="protein sequence ID" value="TFK63016.1"/>
    <property type="molecule type" value="Genomic_DNA"/>
</dbReference>
<evidence type="ECO:0000313" key="1">
    <source>
        <dbReference type="EMBL" id="TFK63016.1"/>
    </source>
</evidence>
<keyword evidence="1" id="KW-0378">Hydrolase</keyword>
<gene>
    <name evidence="1" type="ORF">BDN72DRAFT_902765</name>
</gene>
<protein>
    <submittedName>
        <fullName evidence="1">Glycoside hydrolase family 18 protein</fullName>
    </submittedName>
</protein>